<dbReference type="InterPro" id="IPR027417">
    <property type="entry name" value="P-loop_NTPase"/>
</dbReference>
<dbReference type="GO" id="GO:0016887">
    <property type="term" value="F:ATP hydrolysis activity"/>
    <property type="evidence" value="ECO:0007669"/>
    <property type="project" value="InterPro"/>
</dbReference>
<dbReference type="Gene3D" id="3.40.50.300">
    <property type="entry name" value="P-loop containing nucleotide triphosphate hydrolases"/>
    <property type="match status" value="1"/>
</dbReference>
<evidence type="ECO:0000313" key="5">
    <source>
        <dbReference type="EMBL" id="OUQ05541.1"/>
    </source>
</evidence>
<dbReference type="InterPro" id="IPR003593">
    <property type="entry name" value="AAA+_ATPase"/>
</dbReference>
<evidence type="ECO:0000256" key="3">
    <source>
        <dbReference type="ARBA" id="ARBA00022840"/>
    </source>
</evidence>
<dbReference type="NCBIfam" id="TIGR03608">
    <property type="entry name" value="L_ocin_972_ABC"/>
    <property type="match status" value="1"/>
</dbReference>
<dbReference type="Pfam" id="PF00005">
    <property type="entry name" value="ABC_tran"/>
    <property type="match status" value="1"/>
</dbReference>
<sequence>MTAVIKMENVSKSFQKNIVLDNLNLEVEQGELVAIIGKSGCGKSTLLNILGLLDKASKGKVEIFDQQSIRPFSRKAEKLLHDKIGYLFQNYALIENETIEYNLNIVFDYRIKKEERKQKIAKALDQVGLKGMEKKKVYQCSGGEQQRIALARLLIKPCQLILADEPTGNLDYENKEKVFNLLKAFNQNGKTVIIVTHDIELAKKCHKIYQMDQGKLSNYTN</sequence>
<dbReference type="GO" id="GO:0022857">
    <property type="term" value="F:transmembrane transporter activity"/>
    <property type="evidence" value="ECO:0007669"/>
    <property type="project" value="TreeGrafter"/>
</dbReference>
<dbReference type="InterPro" id="IPR015854">
    <property type="entry name" value="ABC_transpr_LolD-like"/>
</dbReference>
<feature type="domain" description="ABC transporter" evidence="4">
    <location>
        <begin position="5"/>
        <end position="221"/>
    </location>
</feature>
<dbReference type="GO" id="GO:0005524">
    <property type="term" value="F:ATP binding"/>
    <property type="evidence" value="ECO:0007669"/>
    <property type="project" value="UniProtKB-KW"/>
</dbReference>
<keyword evidence="2" id="KW-0547">Nucleotide-binding</keyword>
<comment type="caution">
    <text evidence="5">The sequence shown here is derived from an EMBL/GenBank/DDBJ whole genome shotgun (WGS) entry which is preliminary data.</text>
</comment>
<dbReference type="InterPro" id="IPR003439">
    <property type="entry name" value="ABC_transporter-like_ATP-bd"/>
</dbReference>
<dbReference type="PANTHER" id="PTHR24220">
    <property type="entry name" value="IMPORT ATP-BINDING PROTEIN"/>
    <property type="match status" value="1"/>
</dbReference>
<dbReference type="InterPro" id="IPR017871">
    <property type="entry name" value="ABC_transporter-like_CS"/>
</dbReference>
<dbReference type="SMART" id="SM00382">
    <property type="entry name" value="AAA"/>
    <property type="match status" value="1"/>
</dbReference>
<proteinExistence type="predicted"/>
<dbReference type="GO" id="GO:0005886">
    <property type="term" value="C:plasma membrane"/>
    <property type="evidence" value="ECO:0007669"/>
    <property type="project" value="TreeGrafter"/>
</dbReference>
<dbReference type="RefSeq" id="WP_087255997.1">
    <property type="nucleotide sequence ID" value="NZ_NFLB01000005.1"/>
</dbReference>
<dbReference type="InterPro" id="IPR019895">
    <property type="entry name" value="L_ocin_972_ABC"/>
</dbReference>
<keyword evidence="3 5" id="KW-0067">ATP-binding</keyword>
<dbReference type="Proteomes" id="UP000196258">
    <property type="component" value="Unassembled WGS sequence"/>
</dbReference>
<protein>
    <submittedName>
        <fullName evidence="5">Bacteriocin ABC transporter ATP-binding protein</fullName>
    </submittedName>
</protein>
<dbReference type="PROSITE" id="PS00211">
    <property type="entry name" value="ABC_TRANSPORTER_1"/>
    <property type="match status" value="1"/>
</dbReference>
<evidence type="ECO:0000256" key="1">
    <source>
        <dbReference type="ARBA" id="ARBA00022448"/>
    </source>
</evidence>
<evidence type="ECO:0000259" key="4">
    <source>
        <dbReference type="PROSITE" id="PS50893"/>
    </source>
</evidence>
<evidence type="ECO:0000256" key="2">
    <source>
        <dbReference type="ARBA" id="ARBA00022741"/>
    </source>
</evidence>
<dbReference type="PROSITE" id="PS50893">
    <property type="entry name" value="ABC_TRANSPORTER_2"/>
    <property type="match status" value="1"/>
</dbReference>
<dbReference type="CDD" id="cd03255">
    <property type="entry name" value="ABC_MJ0796_LolCDE_FtsE"/>
    <property type="match status" value="1"/>
</dbReference>
<dbReference type="EMBL" id="NFLB01000005">
    <property type="protein sequence ID" value="OUQ05541.1"/>
    <property type="molecule type" value="Genomic_DNA"/>
</dbReference>
<evidence type="ECO:0000313" key="6">
    <source>
        <dbReference type="Proteomes" id="UP000196258"/>
    </source>
</evidence>
<dbReference type="InterPro" id="IPR017911">
    <property type="entry name" value="MacB-like_ATP-bd"/>
</dbReference>
<dbReference type="AlphaFoldDB" id="A0A1Y4QKK9"/>
<accession>A0A1Y4QKK9</accession>
<dbReference type="SUPFAM" id="SSF52540">
    <property type="entry name" value="P-loop containing nucleoside triphosphate hydrolases"/>
    <property type="match status" value="1"/>
</dbReference>
<organism evidence="5 6">
    <name type="scientific">Thomasclavelia spiroformis</name>
    <dbReference type="NCBI Taxonomy" id="29348"/>
    <lineage>
        <taxon>Bacteria</taxon>
        <taxon>Bacillati</taxon>
        <taxon>Bacillota</taxon>
        <taxon>Erysipelotrichia</taxon>
        <taxon>Erysipelotrichales</taxon>
        <taxon>Coprobacillaceae</taxon>
        <taxon>Thomasclavelia</taxon>
    </lineage>
</organism>
<gene>
    <name evidence="5" type="ORF">B5E91_05860</name>
</gene>
<name>A0A1Y4QKK9_9FIRM</name>
<reference evidence="6" key="1">
    <citation type="submission" date="2017-04" db="EMBL/GenBank/DDBJ databases">
        <title>Function of individual gut microbiota members based on whole genome sequencing of pure cultures obtained from chicken caecum.</title>
        <authorList>
            <person name="Medvecky M."/>
            <person name="Cejkova D."/>
            <person name="Polansky O."/>
            <person name="Karasova D."/>
            <person name="Kubasova T."/>
            <person name="Cizek A."/>
            <person name="Rychlik I."/>
        </authorList>
    </citation>
    <scope>NUCLEOTIDE SEQUENCE [LARGE SCALE GENOMIC DNA]</scope>
    <source>
        <strain evidence="6">An149</strain>
    </source>
</reference>
<dbReference type="PANTHER" id="PTHR24220:SF86">
    <property type="entry name" value="ABC TRANSPORTER ABCH.1"/>
    <property type="match status" value="1"/>
</dbReference>
<keyword evidence="1" id="KW-0813">Transport</keyword>